<evidence type="ECO:0000313" key="9">
    <source>
        <dbReference type="EMBL" id="KAA9130750.1"/>
    </source>
</evidence>
<evidence type="ECO:0000256" key="6">
    <source>
        <dbReference type="HAMAP-Rule" id="MF_00073"/>
    </source>
</evidence>
<dbReference type="SUPFAM" id="SSF48013">
    <property type="entry name" value="NusB-like"/>
    <property type="match status" value="1"/>
</dbReference>
<dbReference type="HAMAP" id="MF_00073">
    <property type="entry name" value="NusB"/>
    <property type="match status" value="1"/>
</dbReference>
<evidence type="ECO:0000256" key="4">
    <source>
        <dbReference type="ARBA" id="ARBA00023015"/>
    </source>
</evidence>
<name>A0A5N0T6W7_9GAMM</name>
<evidence type="ECO:0000256" key="3">
    <source>
        <dbReference type="ARBA" id="ARBA00022884"/>
    </source>
</evidence>
<keyword evidence="2 6" id="KW-0889">Transcription antitermination</keyword>
<dbReference type="EMBL" id="VYXP01000006">
    <property type="protein sequence ID" value="KAA9130750.1"/>
    <property type="molecule type" value="Genomic_DNA"/>
</dbReference>
<dbReference type="NCBIfam" id="TIGR01951">
    <property type="entry name" value="nusB"/>
    <property type="match status" value="1"/>
</dbReference>
<dbReference type="Proteomes" id="UP000325372">
    <property type="component" value="Unassembled WGS sequence"/>
</dbReference>
<proteinExistence type="inferred from homology"/>
<comment type="function">
    <text evidence="6">Involved in transcription antitermination. Required for transcription of ribosomal RNA (rRNA) genes. Binds specifically to the boxA antiterminator sequence of the ribosomal RNA (rrn) operons.</text>
</comment>
<sequence length="162" mass="18524">MNSRQERAVMNKRKTADRNAWEPRSRARRRALQALYQWRMTDQAINDILVQFRETQDFKGVDDDYFEQLVRGVERSSPELATQLDEFMDRELARCDLMEQLVLLISAWQLRNEPETPGAVVLDEAADLANRFGSAQTHSYVTAVLDRAARAWGALPAAPAGE</sequence>
<comment type="caution">
    <text evidence="9">The sequence shown here is derived from an EMBL/GenBank/DDBJ whole genome shotgun (WGS) entry which is preliminary data.</text>
</comment>
<dbReference type="GO" id="GO:0006353">
    <property type="term" value="P:DNA-templated transcription termination"/>
    <property type="evidence" value="ECO:0007669"/>
    <property type="project" value="UniProtKB-UniRule"/>
</dbReference>
<evidence type="ECO:0000259" key="8">
    <source>
        <dbReference type="Pfam" id="PF01029"/>
    </source>
</evidence>
<keyword evidence="5 6" id="KW-0804">Transcription</keyword>
<dbReference type="GO" id="GO:0003723">
    <property type="term" value="F:RNA binding"/>
    <property type="evidence" value="ECO:0007669"/>
    <property type="project" value="UniProtKB-UniRule"/>
</dbReference>
<dbReference type="InterPro" id="IPR035926">
    <property type="entry name" value="NusB-like_sf"/>
</dbReference>
<feature type="region of interest" description="Disordered" evidence="7">
    <location>
        <begin position="1"/>
        <end position="23"/>
    </location>
</feature>
<feature type="domain" description="NusB/RsmB/TIM44" evidence="8">
    <location>
        <begin position="26"/>
        <end position="150"/>
    </location>
</feature>
<reference evidence="9 10" key="1">
    <citation type="submission" date="2019-09" db="EMBL/GenBank/DDBJ databases">
        <title>Wenzhouxiangella sp. Genome sequencing and assembly.</title>
        <authorList>
            <person name="Zhang R."/>
        </authorList>
    </citation>
    <scope>NUCLEOTIDE SEQUENCE [LARGE SCALE GENOMIC DNA]</scope>
    <source>
        <strain evidence="9 10">W260</strain>
    </source>
</reference>
<evidence type="ECO:0000313" key="10">
    <source>
        <dbReference type="Proteomes" id="UP000325372"/>
    </source>
</evidence>
<dbReference type="Gene3D" id="1.10.940.10">
    <property type="entry name" value="NusB-like"/>
    <property type="match status" value="1"/>
</dbReference>
<dbReference type="PANTHER" id="PTHR11078">
    <property type="entry name" value="N UTILIZATION SUBSTANCE PROTEIN B-RELATED"/>
    <property type="match status" value="1"/>
</dbReference>
<organism evidence="9 10">
    <name type="scientific">Marinihelvus fidelis</name>
    <dbReference type="NCBI Taxonomy" id="2613842"/>
    <lineage>
        <taxon>Bacteria</taxon>
        <taxon>Pseudomonadati</taxon>
        <taxon>Pseudomonadota</taxon>
        <taxon>Gammaproteobacteria</taxon>
        <taxon>Chromatiales</taxon>
        <taxon>Wenzhouxiangellaceae</taxon>
        <taxon>Marinihelvus</taxon>
    </lineage>
</organism>
<evidence type="ECO:0000256" key="7">
    <source>
        <dbReference type="SAM" id="MobiDB-lite"/>
    </source>
</evidence>
<protein>
    <recommendedName>
        <fullName evidence="6">Transcription antitermination protein NusB</fullName>
    </recommendedName>
    <alternativeName>
        <fullName evidence="6">Antitermination factor NusB</fullName>
    </alternativeName>
</protein>
<dbReference type="AlphaFoldDB" id="A0A5N0T6W7"/>
<comment type="similarity">
    <text evidence="1 6">Belongs to the NusB family.</text>
</comment>
<keyword evidence="10" id="KW-1185">Reference proteome</keyword>
<evidence type="ECO:0000256" key="5">
    <source>
        <dbReference type="ARBA" id="ARBA00023163"/>
    </source>
</evidence>
<keyword evidence="4 6" id="KW-0805">Transcription regulation</keyword>
<dbReference type="PANTHER" id="PTHR11078:SF3">
    <property type="entry name" value="ANTITERMINATION NUSB DOMAIN-CONTAINING PROTEIN"/>
    <property type="match status" value="1"/>
</dbReference>
<dbReference type="InterPro" id="IPR011605">
    <property type="entry name" value="NusB_fam"/>
</dbReference>
<dbReference type="Pfam" id="PF01029">
    <property type="entry name" value="NusB"/>
    <property type="match status" value="1"/>
</dbReference>
<dbReference type="GO" id="GO:0031564">
    <property type="term" value="P:transcription antitermination"/>
    <property type="evidence" value="ECO:0007669"/>
    <property type="project" value="UniProtKB-KW"/>
</dbReference>
<keyword evidence="3 6" id="KW-0694">RNA-binding</keyword>
<dbReference type="InterPro" id="IPR006027">
    <property type="entry name" value="NusB_RsmB_TIM44"/>
</dbReference>
<evidence type="ECO:0000256" key="1">
    <source>
        <dbReference type="ARBA" id="ARBA00005952"/>
    </source>
</evidence>
<evidence type="ECO:0000256" key="2">
    <source>
        <dbReference type="ARBA" id="ARBA00022814"/>
    </source>
</evidence>
<accession>A0A5N0T6W7</accession>
<dbReference type="GO" id="GO:0005829">
    <property type="term" value="C:cytosol"/>
    <property type="evidence" value="ECO:0007669"/>
    <property type="project" value="TreeGrafter"/>
</dbReference>
<gene>
    <name evidence="6 9" type="primary">nusB</name>
    <name evidence="9" type="ORF">F3N42_10265</name>
</gene>